<dbReference type="Proteomes" id="UP000807353">
    <property type="component" value="Unassembled WGS sequence"/>
</dbReference>
<dbReference type="EMBL" id="MU150379">
    <property type="protein sequence ID" value="KAF9457268.1"/>
    <property type="molecule type" value="Genomic_DNA"/>
</dbReference>
<reference evidence="1" key="1">
    <citation type="submission" date="2020-11" db="EMBL/GenBank/DDBJ databases">
        <authorList>
            <consortium name="DOE Joint Genome Institute"/>
            <person name="Ahrendt S."/>
            <person name="Riley R."/>
            <person name="Andreopoulos W."/>
            <person name="Labutti K."/>
            <person name="Pangilinan J."/>
            <person name="Ruiz-Duenas F.J."/>
            <person name="Barrasa J.M."/>
            <person name="Sanchez-Garcia M."/>
            <person name="Camarero S."/>
            <person name="Miyauchi S."/>
            <person name="Serrano A."/>
            <person name="Linde D."/>
            <person name="Babiker R."/>
            <person name="Drula E."/>
            <person name="Ayuso-Fernandez I."/>
            <person name="Pacheco R."/>
            <person name="Padilla G."/>
            <person name="Ferreira P."/>
            <person name="Barriuso J."/>
            <person name="Kellner H."/>
            <person name="Castanera R."/>
            <person name="Alfaro M."/>
            <person name="Ramirez L."/>
            <person name="Pisabarro A.G."/>
            <person name="Kuo A."/>
            <person name="Tritt A."/>
            <person name="Lipzen A."/>
            <person name="He G."/>
            <person name="Yan M."/>
            <person name="Ng V."/>
            <person name="Cullen D."/>
            <person name="Martin F."/>
            <person name="Rosso M.-N."/>
            <person name="Henrissat B."/>
            <person name="Hibbett D."/>
            <person name="Martinez A.T."/>
            <person name="Grigoriev I.V."/>
        </authorList>
    </citation>
    <scope>NUCLEOTIDE SEQUENCE</scope>
    <source>
        <strain evidence="1">CBS 247.69</strain>
    </source>
</reference>
<proteinExistence type="predicted"/>
<sequence length="224" mass="23549">MHYLKPALFPILYALISNAQHNVTIDHTDPSIQYEGGVTDSPTCKLNSDGLVLGNQSGCYAAESQCAQSGSMALESTSASASFSFKGSAVYINSLRNIQSPVYTITIDGNSTDIDGFRKSRTFSCETLFSQTGLDPNVEHKVLLSTKGPSPNGNITINGQTSFIFSLLSYTFTASGNSNTTSTVGGSQPVNTTTSSPKSGAETILFSGWGSLVAFVTVGWVIAA</sequence>
<protein>
    <submittedName>
        <fullName evidence="1">Uncharacterized protein</fullName>
    </submittedName>
</protein>
<evidence type="ECO:0000313" key="2">
    <source>
        <dbReference type="Proteomes" id="UP000807353"/>
    </source>
</evidence>
<accession>A0A9P6CDQ7</accession>
<organism evidence="1 2">
    <name type="scientific">Collybia nuda</name>
    <dbReference type="NCBI Taxonomy" id="64659"/>
    <lineage>
        <taxon>Eukaryota</taxon>
        <taxon>Fungi</taxon>
        <taxon>Dikarya</taxon>
        <taxon>Basidiomycota</taxon>
        <taxon>Agaricomycotina</taxon>
        <taxon>Agaricomycetes</taxon>
        <taxon>Agaricomycetidae</taxon>
        <taxon>Agaricales</taxon>
        <taxon>Tricholomatineae</taxon>
        <taxon>Clitocybaceae</taxon>
        <taxon>Collybia</taxon>
    </lineage>
</organism>
<name>A0A9P6CDQ7_9AGAR</name>
<dbReference type="AlphaFoldDB" id="A0A9P6CDQ7"/>
<evidence type="ECO:0000313" key="1">
    <source>
        <dbReference type="EMBL" id="KAF9457268.1"/>
    </source>
</evidence>
<dbReference type="OrthoDB" id="2984396at2759"/>
<keyword evidence="2" id="KW-1185">Reference proteome</keyword>
<gene>
    <name evidence="1" type="ORF">BDZ94DRAFT_1302017</name>
</gene>
<dbReference type="Gene3D" id="2.60.120.260">
    <property type="entry name" value="Galactose-binding domain-like"/>
    <property type="match status" value="1"/>
</dbReference>
<comment type="caution">
    <text evidence="1">The sequence shown here is derived from an EMBL/GenBank/DDBJ whole genome shotgun (WGS) entry which is preliminary data.</text>
</comment>